<gene>
    <name evidence="1" type="ORF">CFRA_05690</name>
</gene>
<dbReference type="EMBL" id="CP009247">
    <property type="protein sequence ID" value="APT88819.1"/>
    <property type="molecule type" value="Genomic_DNA"/>
</dbReference>
<name>A0A1L7CSL5_9CORY</name>
<evidence type="ECO:0000313" key="2">
    <source>
        <dbReference type="Proteomes" id="UP000185434"/>
    </source>
</evidence>
<dbReference type="OrthoDB" id="4420946at2"/>
<accession>A0A1L7CSL5</accession>
<sequence>MSIRETVYSPLQNAVVWLAAGLHGHEPADSVLGALTELFGPGQTLDDAAPLTGVLAFLRRCGAHETDAGMRLVLSGPGDAPRLPAGSPAAAAAAAGPGAVVVEGTDPTVYHALVPRVPGDGSPVVWERFSGPAPLPAPDYLSPGEADRLLTQATDRATDLIDAVGYRPDPKVKSPRLTVGTLGDFYDTPGLPGSVPPRAAKLFARADRVAAIVETLTERIGDHSLDPQLLALGGPVRRARVAGVDYAVRELARG</sequence>
<evidence type="ECO:0000313" key="1">
    <source>
        <dbReference type="EMBL" id="APT88819.1"/>
    </source>
</evidence>
<dbReference type="KEGG" id="cfk:CFRA_05690"/>
<proteinExistence type="predicted"/>
<dbReference type="RefSeq" id="WP_075663808.1">
    <property type="nucleotide sequence ID" value="NZ_CP009247.1"/>
</dbReference>
<dbReference type="STRING" id="1437875.CFRA_05690"/>
<organism evidence="1 2">
    <name type="scientific">Corynebacterium frankenforstense DSM 45800</name>
    <dbReference type="NCBI Taxonomy" id="1437875"/>
    <lineage>
        <taxon>Bacteria</taxon>
        <taxon>Bacillati</taxon>
        <taxon>Actinomycetota</taxon>
        <taxon>Actinomycetes</taxon>
        <taxon>Mycobacteriales</taxon>
        <taxon>Corynebacteriaceae</taxon>
        <taxon>Corynebacterium</taxon>
    </lineage>
</organism>
<dbReference type="AlphaFoldDB" id="A0A1L7CSL5"/>
<keyword evidence="2" id="KW-1185">Reference proteome</keyword>
<reference evidence="1 2" key="1">
    <citation type="submission" date="2014-08" db="EMBL/GenBank/DDBJ databases">
        <title>Complete genome sequence of Corynebacterium frankenforstense ST18(T) (=DSM 45800(T)), isolated from raw cow milk.</title>
        <authorList>
            <person name="Ruckert C."/>
            <person name="Albersmeier A."/>
            <person name="Winkler A."/>
            <person name="Lipski A."/>
            <person name="Kalinowski J."/>
        </authorList>
    </citation>
    <scope>NUCLEOTIDE SEQUENCE [LARGE SCALE GENOMIC DNA]</scope>
    <source>
        <strain evidence="1 2">ST18</strain>
    </source>
</reference>
<protein>
    <submittedName>
        <fullName evidence="1">Uncharacterized protein</fullName>
    </submittedName>
</protein>
<dbReference type="Proteomes" id="UP000185434">
    <property type="component" value="Chromosome"/>
</dbReference>